<evidence type="ECO:0000313" key="2">
    <source>
        <dbReference type="Proteomes" id="UP000214566"/>
    </source>
</evidence>
<sequence length="236" mass="26982">MTKNLEIYQQFAGLFRYPRADFVEELVELRNQLEMLHLGDLIEFEKYANYMLALNLQEREEIFLKTFEIQAICHLEIGYVLFGEDYKRGLFLAGMKEEHRKRDHDCGLELPDHLSNVLDLLSGMDDEELVKDIAELALIPGVRAMLSAFDEKQIRGRLELLKKKQEAIVQEELNYGNPYRYALDSLLKALEADFPGVPEGRQDQAAGNFIPIHRAEGGEISVCALARPPAELVQGD</sequence>
<reference evidence="1 2" key="1">
    <citation type="submission" date="2016-06" db="EMBL/GenBank/DDBJ databases">
        <authorList>
            <person name="Kjaerup R.B."/>
            <person name="Dalgaard T.S."/>
            <person name="Juul-Madsen H.R."/>
        </authorList>
    </citation>
    <scope>NUCLEOTIDE SEQUENCE [LARGE SCALE GENOMIC DNA]</scope>
    <source>
        <strain evidence="1 2">DSM 16361</strain>
    </source>
</reference>
<gene>
    <name evidence="1" type="ORF">THIARS_70293</name>
</gene>
<protein>
    <recommendedName>
        <fullName evidence="3">Nitrate reductase molybdenum cofactor assembly chaperone</fullName>
    </recommendedName>
</protein>
<dbReference type="Proteomes" id="UP000214566">
    <property type="component" value="Unassembled WGS sequence"/>
</dbReference>
<evidence type="ECO:0008006" key="3">
    <source>
        <dbReference type="Google" id="ProtNLM"/>
    </source>
</evidence>
<name>A0A238D5W3_THIDL</name>
<dbReference type="AlphaFoldDB" id="A0A238D5W3"/>
<dbReference type="EMBL" id="FLMQ01000056">
    <property type="protein sequence ID" value="SBP88673.1"/>
    <property type="molecule type" value="Genomic_DNA"/>
</dbReference>
<dbReference type="InterPro" id="IPR036411">
    <property type="entry name" value="TorD-like_sf"/>
</dbReference>
<dbReference type="RefSeq" id="WP_141202389.1">
    <property type="nucleotide sequence ID" value="NZ_LT592171.1"/>
</dbReference>
<dbReference type="OrthoDB" id="8478585at2"/>
<organism evidence="1 2">
    <name type="scientific">Thiomonas delicata</name>
    <name type="common">Thiomonas cuprina</name>
    <dbReference type="NCBI Taxonomy" id="364030"/>
    <lineage>
        <taxon>Bacteria</taxon>
        <taxon>Pseudomonadati</taxon>
        <taxon>Pseudomonadota</taxon>
        <taxon>Betaproteobacteria</taxon>
        <taxon>Burkholderiales</taxon>
        <taxon>Thiomonas</taxon>
    </lineage>
</organism>
<accession>A0A238D5W3</accession>
<dbReference type="SUPFAM" id="SSF89155">
    <property type="entry name" value="TorD-like"/>
    <property type="match status" value="1"/>
</dbReference>
<proteinExistence type="predicted"/>
<evidence type="ECO:0000313" key="1">
    <source>
        <dbReference type="EMBL" id="SBP88673.1"/>
    </source>
</evidence>
<keyword evidence="2" id="KW-1185">Reference proteome</keyword>